<protein>
    <submittedName>
        <fullName evidence="1">Uncharacterized protein</fullName>
    </submittedName>
</protein>
<dbReference type="EMBL" id="PHWZ01000282">
    <property type="protein sequence ID" value="TEY49816.1"/>
    <property type="molecule type" value="Genomic_DNA"/>
</dbReference>
<dbReference type="InterPro" id="IPR011990">
    <property type="entry name" value="TPR-like_helical_dom_sf"/>
</dbReference>
<dbReference type="Pfam" id="PF23397">
    <property type="entry name" value="DUF7104"/>
    <property type="match status" value="8"/>
</dbReference>
<evidence type="ECO:0000313" key="1">
    <source>
        <dbReference type="EMBL" id="TEY49816.1"/>
    </source>
</evidence>
<name>A0A4Y8CXS8_9HELO</name>
<accession>A0A4Y8CXS8</accession>
<comment type="caution">
    <text evidence="1">The sequence shown here is derived from an EMBL/GenBank/DDBJ whole genome shotgun (WGS) entry which is preliminary data.</text>
</comment>
<dbReference type="Gene3D" id="1.20.5.340">
    <property type="match status" value="1"/>
</dbReference>
<dbReference type="Proteomes" id="UP000297299">
    <property type="component" value="Unassembled WGS sequence"/>
</dbReference>
<dbReference type="STRING" id="38488.A0A4Y8CXS8"/>
<reference evidence="1 2" key="1">
    <citation type="submission" date="2017-11" db="EMBL/GenBank/DDBJ databases">
        <title>Comparative genomics of Botrytis spp.</title>
        <authorList>
            <person name="Valero-Jimenez C.A."/>
            <person name="Tapia P."/>
            <person name="Veloso J."/>
            <person name="Silva-Moreno E."/>
            <person name="Staats M."/>
            <person name="Valdes J.H."/>
            <person name="Van Kan J.A.L."/>
        </authorList>
    </citation>
    <scope>NUCLEOTIDE SEQUENCE [LARGE SCALE GENOMIC DNA]</scope>
    <source>
        <strain evidence="1 2">MUCL2830</strain>
    </source>
</reference>
<evidence type="ECO:0000313" key="2">
    <source>
        <dbReference type="Proteomes" id="UP000297299"/>
    </source>
</evidence>
<dbReference type="OrthoDB" id="194358at2759"/>
<dbReference type="Gene3D" id="1.25.40.10">
    <property type="entry name" value="Tetratricopeptide repeat domain"/>
    <property type="match status" value="1"/>
</dbReference>
<dbReference type="InterPro" id="IPR055530">
    <property type="entry name" value="DUF7104"/>
</dbReference>
<dbReference type="AlphaFoldDB" id="A0A4Y8CXS8"/>
<proteinExistence type="predicted"/>
<organism evidence="1 2">
    <name type="scientific">Botryotinia calthae</name>
    <dbReference type="NCBI Taxonomy" id="38488"/>
    <lineage>
        <taxon>Eukaryota</taxon>
        <taxon>Fungi</taxon>
        <taxon>Dikarya</taxon>
        <taxon>Ascomycota</taxon>
        <taxon>Pezizomycotina</taxon>
        <taxon>Leotiomycetes</taxon>
        <taxon>Helotiales</taxon>
        <taxon>Sclerotiniaceae</taxon>
        <taxon>Botryotinia</taxon>
    </lineage>
</organism>
<keyword evidence="2" id="KW-1185">Reference proteome</keyword>
<sequence>MVEAKLKKDIKKYGELFGIDDLHISSLQEALASVYWSSNRWKMAENLLLEVITTRQNLQGKCHQDTLNSKMGLARAYIDEEVLSRPSRAEELRSFRTELLNGIKSNSRIEERIMILAAEYFDERMFKLLLGLEKDSVLVTEILVKVIFRPERGDGKILILLEERGMDSEITEDMVHFIAKNFGLIAMKLLMQKRRADVQYTGELLRAVLAGREAVKMMELLLDGRRADTFIDNGLLTTIARMHYPDVPMVIELILQKQGANMAITEETMIAAVRNTIHGNEIIEQLFAKSGANIVITEKTMIAAIGNIIHGANIIEQLFAKSEANIVITEEIIIVAVGNEHYGANIIKQLFAKQRANIVITEEIMIAAIGNKNHGANIIEQLFAKSEANIVITEEVMIAAAGNEHYGANIIEQLFAKSEANIVITKEIIIAAIENRSQGEIIIKQSFAKPGANMSITEEIMITACSIERHKGIPEIVRALLEMRGASMPITEEIVIAAVGNKNMGTELLRVLLEMRGADINITPEVIKAVSKNRRSIKALLPRLVQHDDIMMQLLGKNKMTQFLKDELEKDIMMQLFEKRGADMEVTEEIVKIIISISRLAIQALALLFKKQGEKLRVTEEMVRIVQGELPEEVALLEMMKDNIQKYSSGSASSTS</sequence>
<gene>
    <name evidence="1" type="ORF">BOTCAL_0283g00020</name>
</gene>